<feature type="region of interest" description="Disordered" evidence="12">
    <location>
        <begin position="475"/>
        <end position="516"/>
    </location>
</feature>
<evidence type="ECO:0000256" key="1">
    <source>
        <dbReference type="ARBA" id="ARBA00004389"/>
    </source>
</evidence>
<evidence type="ECO:0000256" key="9">
    <source>
        <dbReference type="ARBA" id="ARBA00022989"/>
    </source>
</evidence>
<keyword evidence="6" id="KW-0808">Transferase</keyword>
<sequence length="535" mass="58989">MPASYTTQTVVLLGLGLAALWIWLKTRQKPLLRSVAILVLGDIGRSPRMMYHAESFANLGFRTYMIGNKGATPIPSLLSAPNVRFLYLPDSPKPIPGVPFVLFAPRKILLQIFHILDTLLSRIPQPPEFILVQNPPSIPTLALVWLVGSIRGSKVIIDWHNLGYSILALKLGQKHPFVRIAKWFESYFGRSAYAHLFVTRAMRDYLVTNWRLQGNTVVLHDRPPAHFHRANAAETHQLFVKLETALAAPALTSFLPPSHPPKSTPFTELAADTSALALVGADGAFDGTPMPRARADRPALLVSSTSWTPDEDFGLLLRALAAYERRARAAAGRLPKVLMVVTGKGPDRARYMREVAALQEGAGEDVWRYVRCVSVWLEAADYPIMLGSADLGISLHSSSSALDLPMKVVDMFGCGLPVCALDFACLDELVRDGVNGLVFRDADQLASQLETLLTGFPTCPTLDSLRQSLIRNTPIEPGRTEHLGMRSPDSPSAQADAPDWPGRTAGPDAEEEWEWSSWSQNWDRVMKPLVLSDVR</sequence>
<keyword evidence="5" id="KW-0328">Glycosyltransferase</keyword>
<comment type="subcellular location">
    <subcellularLocation>
        <location evidence="1">Endoplasmic reticulum membrane</location>
        <topology evidence="1">Single-pass membrane protein</topology>
    </subcellularLocation>
</comment>
<gene>
    <name evidence="14" type="ORF">PsYK624_130370</name>
</gene>
<evidence type="ECO:0000313" key="15">
    <source>
        <dbReference type="Proteomes" id="UP000703269"/>
    </source>
</evidence>
<dbReference type="Proteomes" id="UP000703269">
    <property type="component" value="Unassembled WGS sequence"/>
</dbReference>
<dbReference type="OrthoDB" id="614844at2759"/>
<evidence type="ECO:0000313" key="14">
    <source>
        <dbReference type="EMBL" id="GJE96830.1"/>
    </source>
</evidence>
<evidence type="ECO:0000256" key="6">
    <source>
        <dbReference type="ARBA" id="ARBA00022679"/>
    </source>
</evidence>
<evidence type="ECO:0000256" key="12">
    <source>
        <dbReference type="SAM" id="MobiDB-lite"/>
    </source>
</evidence>
<feature type="transmembrane region" description="Helical" evidence="13">
    <location>
        <begin position="6"/>
        <end position="24"/>
    </location>
</feature>
<evidence type="ECO:0000256" key="3">
    <source>
        <dbReference type="ARBA" id="ARBA00012611"/>
    </source>
</evidence>
<dbReference type="InterPro" id="IPR026051">
    <property type="entry name" value="ALG1-like"/>
</dbReference>
<keyword evidence="9 13" id="KW-1133">Transmembrane helix</keyword>
<dbReference type="Gene3D" id="3.40.50.2000">
    <property type="entry name" value="Glycogen Phosphorylase B"/>
    <property type="match status" value="1"/>
</dbReference>
<comment type="caution">
    <text evidence="14">The sequence shown here is derived from an EMBL/GenBank/DDBJ whole genome shotgun (WGS) entry which is preliminary data.</text>
</comment>
<dbReference type="EC" id="2.4.1.142" evidence="3"/>
<reference evidence="14 15" key="1">
    <citation type="submission" date="2021-08" db="EMBL/GenBank/DDBJ databases">
        <title>Draft Genome Sequence of Phanerochaete sordida strain YK-624.</title>
        <authorList>
            <person name="Mori T."/>
            <person name="Dohra H."/>
            <person name="Suzuki T."/>
            <person name="Kawagishi H."/>
            <person name="Hirai H."/>
        </authorList>
    </citation>
    <scope>NUCLEOTIDE SEQUENCE [LARGE SCALE GENOMIC DNA]</scope>
    <source>
        <strain evidence="14 15">YK-624</strain>
    </source>
</reference>
<evidence type="ECO:0000256" key="5">
    <source>
        <dbReference type="ARBA" id="ARBA00022676"/>
    </source>
</evidence>
<evidence type="ECO:0000256" key="4">
    <source>
        <dbReference type="ARBA" id="ARBA00015841"/>
    </source>
</evidence>
<accession>A0A9P3GKD8</accession>
<comment type="function">
    <text evidence="11">Participates in the formation of the lipid-linked precursor oligosaccharide for N-glycosylation. Involved in assembling the dolichol-pyrophosphate-GlcNAc(2)-Man(5) intermediate on the cytoplasmic surface of the ER.</text>
</comment>
<keyword evidence="10 13" id="KW-0472">Membrane</keyword>
<dbReference type="PANTHER" id="PTHR13036:SF0">
    <property type="entry name" value="CHITOBIOSYLDIPHOSPHODOLICHOL BETA-MANNOSYLTRANSFERASE"/>
    <property type="match status" value="1"/>
</dbReference>
<name>A0A9P3GKD8_9APHY</name>
<protein>
    <recommendedName>
        <fullName evidence="4">Chitobiosyldiphosphodolichol beta-mannosyltransferase</fullName>
        <ecNumber evidence="3">2.4.1.142</ecNumber>
    </recommendedName>
</protein>
<organism evidence="14 15">
    <name type="scientific">Phanerochaete sordida</name>
    <dbReference type="NCBI Taxonomy" id="48140"/>
    <lineage>
        <taxon>Eukaryota</taxon>
        <taxon>Fungi</taxon>
        <taxon>Dikarya</taxon>
        <taxon>Basidiomycota</taxon>
        <taxon>Agaricomycotina</taxon>
        <taxon>Agaricomycetes</taxon>
        <taxon>Polyporales</taxon>
        <taxon>Phanerochaetaceae</taxon>
        <taxon>Phanerochaete</taxon>
    </lineage>
</organism>
<dbReference type="SUPFAM" id="SSF53756">
    <property type="entry name" value="UDP-Glycosyltransferase/glycogen phosphorylase"/>
    <property type="match status" value="1"/>
</dbReference>
<dbReference type="AlphaFoldDB" id="A0A9P3GKD8"/>
<evidence type="ECO:0000256" key="13">
    <source>
        <dbReference type="SAM" id="Phobius"/>
    </source>
</evidence>
<dbReference type="GO" id="GO:0004578">
    <property type="term" value="F:chitobiosyldiphosphodolichol beta-mannosyltransferase activity"/>
    <property type="evidence" value="ECO:0007669"/>
    <property type="project" value="UniProtKB-EC"/>
</dbReference>
<evidence type="ECO:0000256" key="8">
    <source>
        <dbReference type="ARBA" id="ARBA00022824"/>
    </source>
</evidence>
<keyword evidence="7 13" id="KW-0812">Transmembrane</keyword>
<keyword evidence="8" id="KW-0256">Endoplasmic reticulum</keyword>
<keyword evidence="15" id="KW-1185">Reference proteome</keyword>
<evidence type="ECO:0000256" key="7">
    <source>
        <dbReference type="ARBA" id="ARBA00022692"/>
    </source>
</evidence>
<dbReference type="EMBL" id="BPQB01000064">
    <property type="protein sequence ID" value="GJE96830.1"/>
    <property type="molecule type" value="Genomic_DNA"/>
</dbReference>
<evidence type="ECO:0000256" key="11">
    <source>
        <dbReference type="ARBA" id="ARBA00024899"/>
    </source>
</evidence>
<comment type="pathway">
    <text evidence="2">Protein modification; protein glycosylation.</text>
</comment>
<proteinExistence type="predicted"/>
<dbReference type="PANTHER" id="PTHR13036">
    <property type="entry name" value="BETA1,4 MANNOSYLTRANSFERASE"/>
    <property type="match status" value="1"/>
</dbReference>
<evidence type="ECO:0000256" key="2">
    <source>
        <dbReference type="ARBA" id="ARBA00004922"/>
    </source>
</evidence>
<dbReference type="Pfam" id="PF13692">
    <property type="entry name" value="Glyco_trans_1_4"/>
    <property type="match status" value="1"/>
</dbReference>
<evidence type="ECO:0000256" key="10">
    <source>
        <dbReference type="ARBA" id="ARBA00023136"/>
    </source>
</evidence>
<dbReference type="GO" id="GO:0005789">
    <property type="term" value="C:endoplasmic reticulum membrane"/>
    <property type="evidence" value="ECO:0007669"/>
    <property type="project" value="UniProtKB-SubCell"/>
</dbReference>